<organism evidence="8 9">
    <name type="scientific">Ferroacidibacillus organovorans</name>
    <dbReference type="NCBI Taxonomy" id="1765683"/>
    <lineage>
        <taxon>Bacteria</taxon>
        <taxon>Bacillati</taxon>
        <taxon>Bacillota</taxon>
        <taxon>Bacilli</taxon>
        <taxon>Bacillales</taxon>
        <taxon>Alicyclobacillaceae</taxon>
        <taxon>Ferroacidibacillus</taxon>
    </lineage>
</organism>
<evidence type="ECO:0000256" key="7">
    <source>
        <dbReference type="SAM" id="SignalP"/>
    </source>
</evidence>
<name>A0A101XNJ3_9BACL</name>
<dbReference type="PANTHER" id="PTHR43649">
    <property type="entry name" value="ARABINOSE-BINDING PROTEIN-RELATED"/>
    <property type="match status" value="1"/>
</dbReference>
<evidence type="ECO:0000256" key="3">
    <source>
        <dbReference type="ARBA" id="ARBA00022448"/>
    </source>
</evidence>
<evidence type="ECO:0000256" key="6">
    <source>
        <dbReference type="ARBA" id="ARBA00049753"/>
    </source>
</evidence>
<dbReference type="PANTHER" id="PTHR43649:SF28">
    <property type="entry name" value="BINDING PROTEIN COMPONENT OF ABC SUGAR TRANSPORTER-RELATED"/>
    <property type="match status" value="1"/>
</dbReference>
<feature type="chain" id="PRO_5007110181" description="Probable sugar-binding periplasmic protein" evidence="7">
    <location>
        <begin position="31"/>
        <end position="426"/>
    </location>
</feature>
<keyword evidence="3" id="KW-0813">Transport</keyword>
<dbReference type="Gene3D" id="3.40.190.10">
    <property type="entry name" value="Periplasmic binding protein-like II"/>
    <property type="match status" value="2"/>
</dbReference>
<evidence type="ECO:0000256" key="2">
    <source>
        <dbReference type="ARBA" id="ARBA00008520"/>
    </source>
</evidence>
<dbReference type="Proteomes" id="UP000053557">
    <property type="component" value="Unassembled WGS sequence"/>
</dbReference>
<sequence length="426" mass="46063">MFMKRNRLIALSSAALLTLTMAGSALPAFAAAPAKSDLQIFSWWTGVASSKALRSLITIYEHQYKGSTVTNDAVAGGAGSNAKAVLAGRMEAGNPPGTFQVHAGGGSLLSWVQAGDMKPLNALYKSEGWYKVFPRSLLNLMTFNGKIYGVPVDMQRANVLWYNPTIFRKYHLTAPKTFPQFFHDAAVLKSHGITPLELANHGNWEATLLFSDVLLGTVGPVKYDQLLTGHASWNIPGVKAAANTFVRMLSYANKDYTALHWQQADQAVAQGKAAMNVMGDWAQGYFSTALHLKPGVGFGWAATPQTHGVFGAVSDVFGLPAKLKNDTPTINFLKVLGSKEGQDTFNPLKGTFSPRLDSNMAKYNAYSRSAMMSYKRDRLVLIIGQGAVNPGFTNNFNNAMEIFVSNHNVNNFVSAIVSAAQANPLS</sequence>
<dbReference type="EMBL" id="LPVJ01000071">
    <property type="protein sequence ID" value="KUO94724.1"/>
    <property type="molecule type" value="Genomic_DNA"/>
</dbReference>
<reference evidence="8 9" key="1">
    <citation type="submission" date="2015-12" db="EMBL/GenBank/DDBJ databases">
        <title>Draft genome sequence of Acidibacillus ferrooxidans ITV001, isolated from a chalcopyrite acid mine drainage site in Brazil.</title>
        <authorList>
            <person name="Dall'Agnol H."/>
            <person name="Nancucheo I."/>
            <person name="Johnson B."/>
            <person name="Oliveira R."/>
            <person name="Leite L."/>
            <person name="Pylro V."/>
            <person name="Nunes G.L."/>
            <person name="Tzotzos G."/>
            <person name="Fernandes G.R."/>
            <person name="Dutra J."/>
            <person name="Orellana S.C."/>
            <person name="Oliveira G."/>
        </authorList>
    </citation>
    <scope>NUCLEOTIDE SEQUENCE [LARGE SCALE GENOMIC DNA]</scope>
    <source>
        <strain evidence="9">ITV01</strain>
    </source>
</reference>
<dbReference type="Pfam" id="PF01547">
    <property type="entry name" value="SBP_bac_1"/>
    <property type="match status" value="1"/>
</dbReference>
<accession>A0A101XNJ3</accession>
<evidence type="ECO:0000256" key="5">
    <source>
        <dbReference type="ARBA" id="ARBA00049629"/>
    </source>
</evidence>
<comment type="caution">
    <text evidence="8">The sequence shown here is derived from an EMBL/GenBank/DDBJ whole genome shotgun (WGS) entry which is preliminary data.</text>
</comment>
<comment type="function">
    <text evidence="5">Part of a binding-protein-dependent transport system for a sugar.</text>
</comment>
<keyword evidence="9" id="KW-1185">Reference proteome</keyword>
<dbReference type="SUPFAM" id="SSF53850">
    <property type="entry name" value="Periplasmic binding protein-like II"/>
    <property type="match status" value="1"/>
</dbReference>
<dbReference type="InterPro" id="IPR006059">
    <property type="entry name" value="SBP"/>
</dbReference>
<evidence type="ECO:0000256" key="4">
    <source>
        <dbReference type="ARBA" id="ARBA00022729"/>
    </source>
</evidence>
<proteinExistence type="inferred from homology"/>
<gene>
    <name evidence="8" type="ORF">ATW55_01905</name>
</gene>
<evidence type="ECO:0000313" key="8">
    <source>
        <dbReference type="EMBL" id="KUO94724.1"/>
    </source>
</evidence>
<evidence type="ECO:0000313" key="9">
    <source>
        <dbReference type="Proteomes" id="UP000053557"/>
    </source>
</evidence>
<keyword evidence="4 7" id="KW-0732">Signal</keyword>
<dbReference type="AlphaFoldDB" id="A0A101XNJ3"/>
<dbReference type="InterPro" id="IPR050490">
    <property type="entry name" value="Bact_solute-bd_prot1"/>
</dbReference>
<dbReference type="GO" id="GO:0030313">
    <property type="term" value="C:cell envelope"/>
    <property type="evidence" value="ECO:0007669"/>
    <property type="project" value="UniProtKB-SubCell"/>
</dbReference>
<comment type="subcellular location">
    <subcellularLocation>
        <location evidence="1">Cell envelope</location>
    </subcellularLocation>
</comment>
<feature type="signal peptide" evidence="7">
    <location>
        <begin position="1"/>
        <end position="30"/>
    </location>
</feature>
<protein>
    <recommendedName>
        <fullName evidence="6">Probable sugar-binding periplasmic protein</fullName>
    </recommendedName>
</protein>
<comment type="similarity">
    <text evidence="2">Belongs to the bacterial solute-binding protein 1 family.</text>
</comment>
<evidence type="ECO:0000256" key="1">
    <source>
        <dbReference type="ARBA" id="ARBA00004196"/>
    </source>
</evidence>